<dbReference type="Gene3D" id="1.20.120.450">
    <property type="entry name" value="dinb family like domain"/>
    <property type="match status" value="1"/>
</dbReference>
<protein>
    <recommendedName>
        <fullName evidence="2">Mycothiol-dependent maleylpyruvate isomerase metal-binding domain-containing protein</fullName>
    </recommendedName>
</protein>
<dbReference type="InterPro" id="IPR024344">
    <property type="entry name" value="MDMPI_metal-binding"/>
</dbReference>
<dbReference type="InterPro" id="IPR017517">
    <property type="entry name" value="Maleyloyr_isom"/>
</dbReference>
<organism evidence="3 4">
    <name type="scientific">Microlunatus ginsengisoli</name>
    <dbReference type="NCBI Taxonomy" id="363863"/>
    <lineage>
        <taxon>Bacteria</taxon>
        <taxon>Bacillati</taxon>
        <taxon>Actinomycetota</taxon>
        <taxon>Actinomycetes</taxon>
        <taxon>Propionibacteriales</taxon>
        <taxon>Propionibacteriaceae</taxon>
        <taxon>Microlunatus</taxon>
    </lineage>
</organism>
<reference evidence="4" key="1">
    <citation type="journal article" date="2019" name="Int. J. Syst. Evol. Microbiol.">
        <title>The Global Catalogue of Microorganisms (GCM) 10K type strain sequencing project: providing services to taxonomists for standard genome sequencing and annotation.</title>
        <authorList>
            <consortium name="The Broad Institute Genomics Platform"/>
            <consortium name="The Broad Institute Genome Sequencing Center for Infectious Disease"/>
            <person name="Wu L."/>
            <person name="Ma J."/>
        </authorList>
    </citation>
    <scope>NUCLEOTIDE SEQUENCE [LARGE SCALE GENOMIC DNA]</scope>
    <source>
        <strain evidence="4">JCM 16929</strain>
    </source>
</reference>
<evidence type="ECO:0000259" key="2">
    <source>
        <dbReference type="Pfam" id="PF11716"/>
    </source>
</evidence>
<feature type="domain" description="Mycothiol-dependent maleylpyruvate isomerase metal-binding" evidence="2">
    <location>
        <begin position="13"/>
        <end position="130"/>
    </location>
</feature>
<dbReference type="NCBIfam" id="TIGR03083">
    <property type="entry name" value="maleylpyruvate isomerase family mycothiol-dependent enzyme"/>
    <property type="match status" value="1"/>
</dbReference>
<dbReference type="RefSeq" id="WP_344804016.1">
    <property type="nucleotide sequence ID" value="NZ_BAABAB010000014.1"/>
</dbReference>
<keyword evidence="4" id="KW-1185">Reference proteome</keyword>
<gene>
    <name evidence="3" type="ORF">GCM10022236_20240</name>
</gene>
<dbReference type="Pfam" id="PF11716">
    <property type="entry name" value="MDMPI_N"/>
    <property type="match status" value="1"/>
</dbReference>
<proteinExistence type="predicted"/>
<dbReference type="InterPro" id="IPR034660">
    <property type="entry name" value="DinB/YfiT-like"/>
</dbReference>
<feature type="region of interest" description="Disordered" evidence="1">
    <location>
        <begin position="55"/>
        <end position="82"/>
    </location>
</feature>
<sequence>MHDPIETFTSVTAAVADIVTTEPDPLAPTPCPDWNYAQLLGHVVGGDRLFARILTGQGGPPPKGARMAPDPDRPAPSPADYAASSGRLAELLSDETIRGGVYQVPVGTLPGTQVVVLRTVEHFLHGWDLAKAAGAPTGALARLADQVDGPAHGLLAAVGDKTLGERRPFGPPVELDPVPAGSEESEGADAASSGSGAGGPALDRLVAAFGRDPRWQPDPDSGYARVKEQFLGRDDVELPDGTRRGFGADGMRIGGSVFACSHRGRLMLKLPEEEVNGLIGAGLGLPLAKPGQRPMREWVLVPFDGAAGRRAERAYAFAHGNRASCQVLSAL</sequence>
<evidence type="ECO:0000313" key="4">
    <source>
        <dbReference type="Proteomes" id="UP001501490"/>
    </source>
</evidence>
<dbReference type="Proteomes" id="UP001501490">
    <property type="component" value="Unassembled WGS sequence"/>
</dbReference>
<evidence type="ECO:0000256" key="1">
    <source>
        <dbReference type="SAM" id="MobiDB-lite"/>
    </source>
</evidence>
<dbReference type="EMBL" id="BAABAB010000014">
    <property type="protein sequence ID" value="GAA3617940.1"/>
    <property type="molecule type" value="Genomic_DNA"/>
</dbReference>
<comment type="caution">
    <text evidence="3">The sequence shown here is derived from an EMBL/GenBank/DDBJ whole genome shotgun (WGS) entry which is preliminary data.</text>
</comment>
<evidence type="ECO:0000313" key="3">
    <source>
        <dbReference type="EMBL" id="GAA3617940.1"/>
    </source>
</evidence>
<name>A0ABP6ZS79_9ACTN</name>
<feature type="region of interest" description="Disordered" evidence="1">
    <location>
        <begin position="163"/>
        <end position="198"/>
    </location>
</feature>
<accession>A0ABP6ZS79</accession>
<dbReference type="SUPFAM" id="SSF109854">
    <property type="entry name" value="DinB/YfiT-like putative metalloenzymes"/>
    <property type="match status" value="1"/>
</dbReference>